<dbReference type="InterPro" id="IPR008910">
    <property type="entry name" value="MSC_TM_helix"/>
</dbReference>
<feature type="transmembrane region" description="Helical" evidence="2">
    <location>
        <begin position="154"/>
        <end position="173"/>
    </location>
</feature>
<keyword evidence="2" id="KW-0472">Membrane</keyword>
<accession>A0A097CRK4</accession>
<feature type="transmembrane region" description="Helical" evidence="2">
    <location>
        <begin position="122"/>
        <end position="142"/>
    </location>
</feature>
<evidence type="ECO:0000313" key="3">
    <source>
        <dbReference type="EMBL" id="AIS85307.1"/>
    </source>
</evidence>
<gene>
    <name evidence="3" type="ORF">VASRM7_69</name>
</gene>
<name>A0A097CRK4_9ACTN</name>
<feature type="transmembrane region" description="Helical" evidence="2">
    <location>
        <begin position="85"/>
        <end position="102"/>
    </location>
</feature>
<keyword evidence="2" id="KW-0812">Transmembrane</keyword>
<feature type="region of interest" description="Disordered" evidence="1">
    <location>
        <begin position="234"/>
        <end position="391"/>
    </location>
</feature>
<dbReference type="AlphaFoldDB" id="A0A097CRK4"/>
<evidence type="ECO:0000256" key="2">
    <source>
        <dbReference type="SAM" id="Phobius"/>
    </source>
</evidence>
<keyword evidence="2" id="KW-1133">Transmembrane helix</keyword>
<proteinExistence type="predicted"/>
<dbReference type="EMBL" id="KF826628">
    <property type="protein sequence ID" value="AIS85307.1"/>
    <property type="molecule type" value="Genomic_DNA"/>
</dbReference>
<evidence type="ECO:0008006" key="4">
    <source>
        <dbReference type="Google" id="ProtNLM"/>
    </source>
</evidence>
<dbReference type="Gene3D" id="1.10.287.1260">
    <property type="match status" value="1"/>
</dbReference>
<feature type="compositionally biased region" description="Low complexity" evidence="1">
    <location>
        <begin position="282"/>
        <end position="297"/>
    </location>
</feature>
<evidence type="ECO:0000256" key="1">
    <source>
        <dbReference type="SAM" id="MobiDB-lite"/>
    </source>
</evidence>
<feature type="transmembrane region" description="Helical" evidence="2">
    <location>
        <begin position="185"/>
        <end position="206"/>
    </location>
</feature>
<reference evidence="3" key="1">
    <citation type="journal article" date="2016" name="Appl. Microbiol. Biotechnol.">
        <title>Anti-MRSA and anti-TB metabolites from marine-derived Verrucosispora sp. MS100047.</title>
        <authorList>
            <person name="Huang P."/>
            <person name="Xie F."/>
            <person name="Ren B."/>
            <person name="Wang Q."/>
            <person name="Wang J."/>
            <person name="Wang Q."/>
            <person name="Abdel-Mageed W.M."/>
            <person name="Liu M."/>
            <person name="Han J."/>
            <person name="Oyeleye A."/>
            <person name="Shen J."/>
            <person name="Song F."/>
            <person name="Dai H."/>
            <person name="Liu X."/>
            <person name="Zhang L."/>
        </authorList>
    </citation>
    <scope>NUCLEOTIDE SEQUENCE</scope>
    <source>
        <strain evidence="3">MS100047</strain>
    </source>
</reference>
<sequence length="391" mass="41218">MEDHPMRDNFGDAVGETLRSILLFLPRAVAFVAILVAGWLIAKAVLKLADRLLERVGFDRAVERGGIRRALANSRYDASDIVARLAYYGVLLLTLYLAFGIWGPNPISDLIAGVIAWLPRAFVAIVIVVVAAAIASAVKDIISGALGGLSYGRLLATIASVFILGLGIIAALNQIGIATAVTTPVLIAVLATVGGILVVGVGGGLVRPMQSRWESWLSRAEQETRTITEHARAYSATRRDAQQRPAEPVAPAAGIVTESTSFAGPTTPTGPTTPAVDVPAEPTFTAPTASTSAGSFGDRPGYDDPEATHIVTAPGSNDDTTALPRRDDPEATQIVDTAGIDSDPTTTLPRQDDDPETTQVTTSAPEVPTQRTADDSESTIVLPRRDDEPRR</sequence>
<feature type="transmembrane region" description="Helical" evidence="2">
    <location>
        <begin position="20"/>
        <end position="42"/>
    </location>
</feature>
<feature type="compositionally biased region" description="Low complexity" evidence="1">
    <location>
        <begin position="264"/>
        <end position="274"/>
    </location>
</feature>
<dbReference type="Pfam" id="PF05552">
    <property type="entry name" value="MS_channel_1st_1"/>
    <property type="match status" value="2"/>
</dbReference>
<organism evidence="3">
    <name type="scientific">Verrucosispora sp. MS100047</name>
    <dbReference type="NCBI Taxonomy" id="1410949"/>
    <lineage>
        <taxon>Bacteria</taxon>
        <taxon>Bacillati</taxon>
        <taxon>Actinomycetota</taxon>
        <taxon>Actinomycetes</taxon>
        <taxon>Micromonosporales</taxon>
        <taxon>Micromonosporaceae</taxon>
        <taxon>Micromonospora</taxon>
    </lineage>
</organism>
<protein>
    <recommendedName>
        <fullName evidence="4">TM helix repeat-containing protein</fullName>
    </recommendedName>
</protein>